<dbReference type="Pfam" id="PF23283">
    <property type="entry name" value="D8C_UMOD"/>
    <property type="match status" value="1"/>
</dbReference>
<dbReference type="Proteomes" id="UP000677228">
    <property type="component" value="Unassembled WGS sequence"/>
</dbReference>
<evidence type="ECO:0000259" key="3">
    <source>
        <dbReference type="Pfam" id="PF23283"/>
    </source>
</evidence>
<evidence type="ECO:0000313" key="7">
    <source>
        <dbReference type="EMBL" id="CAF4319493.1"/>
    </source>
</evidence>
<evidence type="ECO:0000256" key="1">
    <source>
        <dbReference type="ARBA" id="ARBA00022729"/>
    </source>
</evidence>
<name>A0A815P579_9BILA</name>
<keyword evidence="2" id="KW-1015">Disulfide bond</keyword>
<keyword evidence="1" id="KW-0732">Signal</keyword>
<dbReference type="InterPro" id="IPR057774">
    <property type="entry name" value="D8C_UMOD/GP2/OIT3-like"/>
</dbReference>
<dbReference type="EMBL" id="CAJOBC010084607">
    <property type="protein sequence ID" value="CAF4319493.1"/>
    <property type="molecule type" value="Genomic_DNA"/>
</dbReference>
<reference evidence="4" key="1">
    <citation type="submission" date="2021-02" db="EMBL/GenBank/DDBJ databases">
        <authorList>
            <person name="Nowell W R."/>
        </authorList>
    </citation>
    <scope>NUCLEOTIDE SEQUENCE</scope>
</reference>
<evidence type="ECO:0000256" key="2">
    <source>
        <dbReference type="ARBA" id="ARBA00023157"/>
    </source>
</evidence>
<protein>
    <recommendedName>
        <fullName evidence="3">UMOD/GP2/OIT3-like D8C domain-containing protein</fullName>
    </recommendedName>
</protein>
<dbReference type="OrthoDB" id="2015116at2759"/>
<evidence type="ECO:0000313" key="4">
    <source>
        <dbReference type="EMBL" id="CAF1444308.1"/>
    </source>
</evidence>
<accession>A0A815P579</accession>
<organism evidence="4 8">
    <name type="scientific">Didymodactylos carnosus</name>
    <dbReference type="NCBI Taxonomy" id="1234261"/>
    <lineage>
        <taxon>Eukaryota</taxon>
        <taxon>Metazoa</taxon>
        <taxon>Spiralia</taxon>
        <taxon>Gnathifera</taxon>
        <taxon>Rotifera</taxon>
        <taxon>Eurotatoria</taxon>
        <taxon>Bdelloidea</taxon>
        <taxon>Philodinida</taxon>
        <taxon>Philodinidae</taxon>
        <taxon>Didymodactylos</taxon>
    </lineage>
</organism>
<keyword evidence="8" id="KW-1185">Reference proteome</keyword>
<comment type="caution">
    <text evidence="4">The sequence shown here is derived from an EMBL/GenBank/DDBJ whole genome shotgun (WGS) entry which is preliminary data.</text>
</comment>
<gene>
    <name evidence="4" type="ORF">GPM918_LOCUS34487</name>
    <name evidence="5" type="ORF">OVA965_LOCUS35029</name>
    <name evidence="7" type="ORF">SRO942_LOCUS35188</name>
    <name evidence="6" type="ORF">TMI583_LOCUS35986</name>
</gene>
<dbReference type="Proteomes" id="UP000681722">
    <property type="component" value="Unassembled WGS sequence"/>
</dbReference>
<evidence type="ECO:0000313" key="6">
    <source>
        <dbReference type="EMBL" id="CAF4249884.1"/>
    </source>
</evidence>
<dbReference type="EMBL" id="CAJNOQ010019162">
    <property type="protein sequence ID" value="CAF1444308.1"/>
    <property type="molecule type" value="Genomic_DNA"/>
</dbReference>
<feature type="domain" description="UMOD/GP2/OIT3-like D8C" evidence="3">
    <location>
        <begin position="47"/>
        <end position="114"/>
    </location>
</feature>
<dbReference type="Proteomes" id="UP000682733">
    <property type="component" value="Unassembled WGS sequence"/>
</dbReference>
<dbReference type="EMBL" id="CAJOBA010051932">
    <property type="protein sequence ID" value="CAF4249884.1"/>
    <property type="molecule type" value="Genomic_DNA"/>
</dbReference>
<evidence type="ECO:0000313" key="5">
    <source>
        <dbReference type="EMBL" id="CAF1455778.1"/>
    </source>
</evidence>
<dbReference type="AlphaFoldDB" id="A0A815P579"/>
<dbReference type="Proteomes" id="UP000663829">
    <property type="component" value="Unassembled WGS sequence"/>
</dbReference>
<feature type="non-terminal residue" evidence="4">
    <location>
        <position position="1"/>
    </location>
</feature>
<dbReference type="EMBL" id="CAJNOK010030073">
    <property type="protein sequence ID" value="CAF1455778.1"/>
    <property type="molecule type" value="Genomic_DNA"/>
</dbReference>
<proteinExistence type="predicted"/>
<sequence length="115" mass="12213">ITTTTIKTITVSLPYQCSSYITINDSTHNVAYGGGAGTIIVKSAPSINHCGTAAPGWYSGIYPSAIGSTTTGMVCYNANNNTCKWNNSISITNCTTFYVFALFAPPTCNLRYCTT</sequence>
<evidence type="ECO:0000313" key="8">
    <source>
        <dbReference type="Proteomes" id="UP000663829"/>
    </source>
</evidence>